<feature type="compositionally biased region" description="Polar residues" evidence="1">
    <location>
        <begin position="72"/>
        <end position="83"/>
    </location>
</feature>
<feature type="region of interest" description="Disordered" evidence="1">
    <location>
        <begin position="718"/>
        <end position="752"/>
    </location>
</feature>
<feature type="compositionally biased region" description="Gly residues" evidence="1">
    <location>
        <begin position="999"/>
        <end position="1013"/>
    </location>
</feature>
<feature type="compositionally biased region" description="Polar residues" evidence="1">
    <location>
        <begin position="436"/>
        <end position="453"/>
    </location>
</feature>
<feature type="compositionally biased region" description="Low complexity" evidence="1">
    <location>
        <begin position="815"/>
        <end position="827"/>
    </location>
</feature>
<feature type="compositionally biased region" description="Low complexity" evidence="1">
    <location>
        <begin position="1019"/>
        <end position="1028"/>
    </location>
</feature>
<evidence type="ECO:0000256" key="1">
    <source>
        <dbReference type="SAM" id="MobiDB-lite"/>
    </source>
</evidence>
<feature type="region of interest" description="Disordered" evidence="1">
    <location>
        <begin position="860"/>
        <end position="1028"/>
    </location>
</feature>
<protein>
    <submittedName>
        <fullName evidence="2">Uncharacterized protein</fullName>
    </submittedName>
</protein>
<feature type="compositionally biased region" description="Polar residues" evidence="1">
    <location>
        <begin position="12"/>
        <end position="22"/>
    </location>
</feature>
<dbReference type="AlphaFoldDB" id="A0AAW1S2U0"/>
<feature type="compositionally biased region" description="Low complexity" evidence="1">
    <location>
        <begin position="972"/>
        <end position="998"/>
    </location>
</feature>
<feature type="region of interest" description="Disordered" evidence="1">
    <location>
        <begin position="779"/>
        <end position="827"/>
    </location>
</feature>
<dbReference type="Proteomes" id="UP001438707">
    <property type="component" value="Unassembled WGS sequence"/>
</dbReference>
<evidence type="ECO:0000313" key="3">
    <source>
        <dbReference type="Proteomes" id="UP001438707"/>
    </source>
</evidence>
<feature type="region of interest" description="Disordered" evidence="1">
    <location>
        <begin position="337"/>
        <end position="463"/>
    </location>
</feature>
<organism evidence="2 3">
    <name type="scientific">Apatococcus lobatus</name>
    <dbReference type="NCBI Taxonomy" id="904363"/>
    <lineage>
        <taxon>Eukaryota</taxon>
        <taxon>Viridiplantae</taxon>
        <taxon>Chlorophyta</taxon>
        <taxon>core chlorophytes</taxon>
        <taxon>Trebouxiophyceae</taxon>
        <taxon>Chlorellales</taxon>
        <taxon>Chlorellaceae</taxon>
        <taxon>Apatococcus</taxon>
    </lineage>
</organism>
<name>A0AAW1S2U0_9CHLO</name>
<dbReference type="EMBL" id="JALJOS010000004">
    <property type="protein sequence ID" value="KAK9839928.1"/>
    <property type="molecule type" value="Genomic_DNA"/>
</dbReference>
<feature type="compositionally biased region" description="Polar residues" evidence="1">
    <location>
        <begin position="378"/>
        <end position="422"/>
    </location>
</feature>
<comment type="caution">
    <text evidence="2">The sequence shown here is derived from an EMBL/GenBank/DDBJ whole genome shotgun (WGS) entry which is preliminary data.</text>
</comment>
<feature type="compositionally biased region" description="Low complexity" evidence="1">
    <location>
        <begin position="718"/>
        <end position="728"/>
    </location>
</feature>
<keyword evidence="3" id="KW-1185">Reference proteome</keyword>
<feature type="region of interest" description="Disordered" evidence="1">
    <location>
        <begin position="498"/>
        <end position="517"/>
    </location>
</feature>
<gene>
    <name evidence="2" type="ORF">WJX74_000523</name>
</gene>
<feature type="compositionally biased region" description="Low complexity" evidence="1">
    <location>
        <begin position="202"/>
        <end position="222"/>
    </location>
</feature>
<feature type="region of interest" description="Disordered" evidence="1">
    <location>
        <begin position="1"/>
        <end position="240"/>
    </location>
</feature>
<feature type="compositionally biased region" description="Low complexity" evidence="1">
    <location>
        <begin position="865"/>
        <end position="899"/>
    </location>
</feature>
<accession>A0AAW1S2U0</accession>
<sequence length="1140" mass="111065">MLARFNSRRNDLSNPVQGNSGAKSEAAAPSRPANGSISAANDEGVRHSKHQAVAPSSKTGPGRSQVRPDFPRNQSSNPETNAHATKPRQPPQGRQCYVDRAGAHKTSPASCALGEKELTAAAAGPGSVPEALSAAASTSKSRPLSPAAELPYGTASGSEDQQHANGLHTPRGQPGVETVGTAAAGNEQQMDTSGHAEATQQTGASLEGSGAAALAAATDTSGPQLGHGEDARAGSKRKAAAAAAAEEAELAPRTQRPRLGGTILIGQTPLQHPAAWRFRSMPQPRSAARAALPAQTPSSVSTQQKGHGRRRIPQQAGGVRKRMRGLLGGQWAWMHEPDLPSFPPEAEDAAPASPAPAVPTSGFTPPGGPSFDTAASLRPSSPISFLANTAPSGSSASGNSLAMGSQASTSNQPAPSTAQPPSFTFGLPPTGPGVGASQSTEAGAHPSSQSAGTTAAAVGTHQPSNSAMNAAKKLLGQAASGVQPQQPSQVTATEFLSATGGAGTSGPSIPGILNGPTLQQNPAAAAAAAGKGGLTLGAPAKAPSKPTGSASHDICSLQAAAGQKVCGPTSATAAASGSVNPSGGPLMAPPLSAANPFSAASGSATPAGGFQSGPIAPAAGGLSGGFTFGSAPAVVGIAASGPQPAVASASASTAASGAAFTFGSTGAAAASTPSFTLGLPFPAAASAAAKAAAATQFTSSSAPATSVQKAVPFTFGLSPPSSGPASPAQPTLQQANPHSPWGSPSQAAPYTQPQNISFGTAAAAAAAAGSSPALLAQPGSASLGSGKQPANAGRSTGVPTLGGGQAGFTFGQPTPAASGPAAVSASAGVQPFGSSNSGFCLAQPIGLPAGGGVPNPFAGAPVTFGNAQQQASTGASGQTGSAANPFGAPSSAAASPNPFGQTPTAFGFGARPSQQAPSAFGRPLTQQPTAGLGAAGPQPQHQQPAPIAFGQPQGGFGMQPTQPGGMGGFGLQNPAQGGFAAQQPTQQPQNPFGTQPTQGGFGAGHQGPSGFGGQPPQQPQSGFPGFGAMQQPGFGLAPPVAGMAPGAGSVSPGVDSRAHFGLYRNGGGCSGLLARGCSAVLLQQEAIQQLLCIPSGEDTWRHPECHSILRPSPVLGPTHRTLLTHAQDDLLTRGQRSSAA</sequence>
<feature type="region of interest" description="Disordered" evidence="1">
    <location>
        <begin position="281"/>
        <end position="320"/>
    </location>
</feature>
<reference evidence="2 3" key="1">
    <citation type="journal article" date="2024" name="Nat. Commun.">
        <title>Phylogenomics reveals the evolutionary origins of lichenization in chlorophyte algae.</title>
        <authorList>
            <person name="Puginier C."/>
            <person name="Libourel C."/>
            <person name="Otte J."/>
            <person name="Skaloud P."/>
            <person name="Haon M."/>
            <person name="Grisel S."/>
            <person name="Petersen M."/>
            <person name="Berrin J.G."/>
            <person name="Delaux P.M."/>
            <person name="Dal Grande F."/>
            <person name="Keller J."/>
        </authorList>
    </citation>
    <scope>NUCLEOTIDE SEQUENCE [LARGE SCALE GENOMIC DNA]</scope>
    <source>
        <strain evidence="2 3">SAG 2145</strain>
    </source>
</reference>
<proteinExistence type="predicted"/>
<feature type="compositionally biased region" description="Low complexity" evidence="1">
    <location>
        <begin position="926"/>
        <end position="951"/>
    </location>
</feature>
<feature type="compositionally biased region" description="Polar residues" evidence="1">
    <location>
        <begin position="729"/>
        <end position="752"/>
    </location>
</feature>
<feature type="compositionally biased region" description="Polar residues" evidence="1">
    <location>
        <begin position="295"/>
        <end position="305"/>
    </location>
</feature>
<evidence type="ECO:0000313" key="2">
    <source>
        <dbReference type="EMBL" id="KAK9839928.1"/>
    </source>
</evidence>